<evidence type="ECO:0000313" key="2">
    <source>
        <dbReference type="Proteomes" id="UP000198703"/>
    </source>
</evidence>
<dbReference type="InterPro" id="IPR003718">
    <property type="entry name" value="OsmC/Ohr_fam"/>
</dbReference>
<dbReference type="Pfam" id="PF02566">
    <property type="entry name" value="OsmC"/>
    <property type="match status" value="1"/>
</dbReference>
<accession>A0A1H4DL67</accession>
<dbReference type="Gene3D" id="3.30.300.20">
    <property type="match status" value="1"/>
</dbReference>
<dbReference type="OrthoDB" id="1433018at2"/>
<name>A0A1H4DL67_9RHOB</name>
<dbReference type="RefSeq" id="WP_093254673.1">
    <property type="nucleotide sequence ID" value="NZ_FNQM01000010.1"/>
</dbReference>
<dbReference type="PANTHER" id="PTHR35368:SF1">
    <property type="entry name" value="HYDROPEROXIDE REDUCTASE"/>
    <property type="match status" value="1"/>
</dbReference>
<organism evidence="1 2">
    <name type="scientific">Rubrimonas cliftonensis</name>
    <dbReference type="NCBI Taxonomy" id="89524"/>
    <lineage>
        <taxon>Bacteria</taxon>
        <taxon>Pseudomonadati</taxon>
        <taxon>Pseudomonadota</taxon>
        <taxon>Alphaproteobacteria</taxon>
        <taxon>Rhodobacterales</taxon>
        <taxon>Paracoccaceae</taxon>
        <taxon>Rubrimonas</taxon>
    </lineage>
</organism>
<dbReference type="STRING" id="89524.SAMN05444370_110106"/>
<dbReference type="EMBL" id="FNQM01000010">
    <property type="protein sequence ID" value="SEA73454.1"/>
    <property type="molecule type" value="Genomic_DNA"/>
</dbReference>
<gene>
    <name evidence="1" type="ORF">SAMN05444370_110106</name>
</gene>
<dbReference type="InterPro" id="IPR015946">
    <property type="entry name" value="KH_dom-like_a/b"/>
</dbReference>
<dbReference type="InterPro" id="IPR052924">
    <property type="entry name" value="OsmC/Ohr_hydroprdx_reductase"/>
</dbReference>
<reference evidence="1 2" key="1">
    <citation type="submission" date="2016-10" db="EMBL/GenBank/DDBJ databases">
        <authorList>
            <person name="de Groot N.N."/>
        </authorList>
    </citation>
    <scope>NUCLEOTIDE SEQUENCE [LARGE SCALE GENOMIC DNA]</scope>
    <source>
        <strain evidence="1 2">DSM 15345</strain>
    </source>
</reference>
<dbReference type="InterPro" id="IPR036102">
    <property type="entry name" value="OsmC/Ohrsf"/>
</dbReference>
<dbReference type="AlphaFoldDB" id="A0A1H4DL67"/>
<protein>
    <submittedName>
        <fullName evidence="1">Uncharacterized OsmC-related protein</fullName>
    </submittedName>
</protein>
<dbReference type="SUPFAM" id="SSF82784">
    <property type="entry name" value="OsmC-like"/>
    <property type="match status" value="1"/>
</dbReference>
<dbReference type="PANTHER" id="PTHR35368">
    <property type="entry name" value="HYDROPEROXIDE REDUCTASE"/>
    <property type="match status" value="1"/>
</dbReference>
<evidence type="ECO:0000313" key="1">
    <source>
        <dbReference type="EMBL" id="SEA73454.1"/>
    </source>
</evidence>
<keyword evidence="2" id="KW-1185">Reference proteome</keyword>
<dbReference type="Proteomes" id="UP000198703">
    <property type="component" value="Unassembled WGS sequence"/>
</dbReference>
<sequence>MTHPDIIEPSIDPATKKIGVRTVRATNAAGTRTKIQVRDFAPVYTDEPASLGGTNSAPSPLETVLVALVGCDGVIINGVAKAMGFAYAGVDFACESQIDVRGPKGVPGIRPYFETATLKITVYTDESDRRFQQLRRNVEFRCPVMNLLNAAQVAMDVTWEARPAADYAGDVD</sequence>
<proteinExistence type="predicted"/>